<reference evidence="2 3" key="1">
    <citation type="journal article" date="2021" name="Arch. Microbiol.">
        <title>Cellulosimicrobium fucosivorans sp. nov., isolated from San Elijo Lagoon, contains a fucose metabolic pathway linked to carotenoid production.</title>
        <authorList>
            <person name="Aviles F.A."/>
            <person name="Kyndt J.A."/>
        </authorList>
    </citation>
    <scope>NUCLEOTIDE SEQUENCE [LARGE SCALE GENOMIC DNA]</scope>
    <source>
        <strain evidence="2 3">SE3</strain>
    </source>
</reference>
<organism evidence="2 3">
    <name type="scientific">Cellulosimicrobium composti</name>
    <dbReference type="NCBI Taxonomy" id="2672572"/>
    <lineage>
        <taxon>Bacteria</taxon>
        <taxon>Bacillati</taxon>
        <taxon>Actinomycetota</taxon>
        <taxon>Actinomycetes</taxon>
        <taxon>Micrococcales</taxon>
        <taxon>Promicromonosporaceae</taxon>
        <taxon>Cellulosimicrobium</taxon>
    </lineage>
</organism>
<name>A0ABX0BAI5_9MICO</name>
<feature type="non-terminal residue" evidence="2">
    <location>
        <position position="1"/>
    </location>
</feature>
<accession>A0ABX0BAI5</accession>
<keyword evidence="3" id="KW-1185">Reference proteome</keyword>
<dbReference type="Proteomes" id="UP000471672">
    <property type="component" value="Unassembled WGS sequence"/>
</dbReference>
<sequence>LGPAAPAVPGPAHGTVGVPPAVAPGHVAGPGPAVPTGAGVPPTPRRGPSRTVVALAVGLVCLAVGGGAGFAAGVATDAGAAFVAWLDEPAYSDDWTDDGWTDDWSDGGWEGSGTRQDPWLFDGYTVGGDEWEVLLEEPYEATAEILAHDDVNVPPPDGTEYWIVPVTAIYYGPSSQVSAWGAVDVGFVGDDGVHVDGQCGAVPHALVGTGLIGTDDTVTGNVCVAVPAGAPGLWTLSLEGYQPWYFKATDPLAG</sequence>
<feature type="compositionally biased region" description="Low complexity" evidence="1">
    <location>
        <begin position="17"/>
        <end position="40"/>
    </location>
</feature>
<evidence type="ECO:0000313" key="2">
    <source>
        <dbReference type="EMBL" id="NDO89558.1"/>
    </source>
</evidence>
<evidence type="ECO:0000313" key="3">
    <source>
        <dbReference type="Proteomes" id="UP000471672"/>
    </source>
</evidence>
<dbReference type="EMBL" id="JAAFAN010000024">
    <property type="protein sequence ID" value="NDO89558.1"/>
    <property type="molecule type" value="Genomic_DNA"/>
</dbReference>
<gene>
    <name evidence="2" type="ORF">GYH36_08790</name>
</gene>
<protein>
    <submittedName>
        <fullName evidence="2">Uncharacterized protein</fullName>
    </submittedName>
</protein>
<comment type="caution">
    <text evidence="2">The sequence shown here is derived from an EMBL/GenBank/DDBJ whole genome shotgun (WGS) entry which is preliminary data.</text>
</comment>
<feature type="region of interest" description="Disordered" evidence="1">
    <location>
        <begin position="17"/>
        <end position="48"/>
    </location>
</feature>
<evidence type="ECO:0000256" key="1">
    <source>
        <dbReference type="SAM" id="MobiDB-lite"/>
    </source>
</evidence>
<proteinExistence type="predicted"/>